<organism evidence="4 5">
    <name type="scientific">Marilutibacter chinensis</name>
    <dbReference type="NCBI Taxonomy" id="2912247"/>
    <lineage>
        <taxon>Bacteria</taxon>
        <taxon>Pseudomonadati</taxon>
        <taxon>Pseudomonadota</taxon>
        <taxon>Gammaproteobacteria</taxon>
        <taxon>Lysobacterales</taxon>
        <taxon>Lysobacteraceae</taxon>
        <taxon>Marilutibacter</taxon>
    </lineage>
</organism>
<dbReference type="Gene3D" id="3.40.50.2000">
    <property type="entry name" value="Glycogen Phosphorylase B"/>
    <property type="match status" value="2"/>
</dbReference>
<reference evidence="4 5" key="3">
    <citation type="submission" date="2022-01" db="EMBL/GenBank/DDBJ databases">
        <authorList>
            <person name="Zhou L.Y."/>
        </authorList>
    </citation>
    <scope>NUCLEOTIDE SEQUENCE [LARGE SCALE GENOMIC DNA]</scope>
    <source>
        <strain evidence="4 5">TLK-CK17</strain>
    </source>
</reference>
<keyword evidence="5" id="KW-1185">Reference proteome</keyword>
<reference evidence="5" key="1">
    <citation type="submission" date="2022-01" db="EMBL/GenBank/DDBJ databases">
        <title>Lysobacter chinensis sp. nov., a bacterium isolated from cow dung compost.</title>
        <authorList>
            <person name="Zhou L.Y."/>
        </authorList>
    </citation>
    <scope>NUCLEOTIDE SEQUENCE [LARGE SCALE GENOMIC DNA]</scope>
    <source>
        <strain evidence="5">TLK-CK17</strain>
    </source>
</reference>
<proteinExistence type="predicted"/>
<sequence>MSQEEQPGHASSAVETVRRREDRTQLDVLHKRTQELVAQTRELDQVQRRLKRELEEASVRADRAEDMLRWAVQLVQSMESGFEQLRKSASMQLGYTVMEAARSWRSLLKAPVRIARIIARGRSGADPERQQQVVDVAVPHEWFPLALRMELERFHARLGPASNGVAGAGMEKSIGAVRGMSGHAARMPEKVSGLRIAAIMDEFTFAAFRECCDLQQLHPDTFKSEIDSFNPHMLFVESAWHGRDGAWERQVSNASGKLLELTEYCRTIGVPVAFWSKEDPVHFRTFLRTAALADCVFTTDIDCIKHYKRELGHDRVYLLPFATEQRSHNPVEKYSRIDKLCFAGSYYRRYPMRQRDFDALVRASEELGGLDIYDRNHGKEHPNYTFPERYQELILGGLSFDQIDIAYKGYEYGLNINTVKRSQSMFARRVFDLAASGTITVSNYARGLRLLFGDLVVSSDDSAEIVRRLKPLREDPVLRRKMKLAALRKVMREHTYERRLQYLARKVLSYQPMLGRVRITAIAMAGNEMELDKAVRDFRLQEYPHKTLAVVIRRGFTPRRSPSGDGIRLFSEGEATDISLHSLAPDGFLALLHANDHYDPAYLGDLADAAFYSGESAIGKAAHFEYVDGQVRMCADGAQYMLGQSIALRSGICKASELREVMLLGGVTTLADAPLPFPGLGIDEFSYCMNGAARAEVAEAVSAHLDVDPGVSIEALLARAESIRVDGSQSPVALEGVAGLGGMKGVDIAKALGTPANKYLRASESDGACLVTSSLPVGKHAYAYLKGDYAPQELGITDIVRMQLVVEQGSSAVELVLVYLDASGKKISHHILKSAMNVTATLPEGVARVRIGFRFSKPGAIAIRKIAYDHVPLAVDELLSTGRYLVLAKNYPSYDDLYKHAFVHRRVVEYRNRGVDVDVFRIGSEGLDYYEFEGVDVVHGESGHLRAMLEGGHHEAILVHFLDERMWEVLRDFVDSKRIYVWAHGAEIQSASRRQFDHHDDAQRDRARRLGERRMKFWKGLLEDPHPNLKLVFVSEWFARDVMDDIGVEIPRGTYEVIHNFIDTDLFGYAEKDAEARGRVLSIRPYESAKYANDLSVQAVLKLREFPEFEHMRFCFMGDGTLFDETLAPLRDLPNVSIERRFLTQTQIAALHREYGLFLCPTRMDAQGVSRDEAMASGLVPVTNAVTAIPEFVDERCGVLAGADDADGLAAGMLALYRDPERFMRLSKAASQRVRTQSGFDQTIAREIALFSGKYEGASV</sequence>
<dbReference type="Pfam" id="PF13524">
    <property type="entry name" value="Glyco_trans_1_2"/>
    <property type="match status" value="1"/>
</dbReference>
<evidence type="ECO:0000313" key="4">
    <source>
        <dbReference type="EMBL" id="MCF7221318.1"/>
    </source>
</evidence>
<feature type="domain" description="Spore protein YkvP/CgeB glycosyl transferase-like" evidence="3">
    <location>
        <begin position="394"/>
        <end position="503"/>
    </location>
</feature>
<dbReference type="EC" id="2.4.-.-" evidence="4"/>
<keyword evidence="1" id="KW-0175">Coiled coil</keyword>
<feature type="compositionally biased region" description="Basic and acidic residues" evidence="2">
    <location>
        <begin position="16"/>
        <end position="25"/>
    </location>
</feature>
<dbReference type="EMBL" id="JAKJPO010000003">
    <property type="protein sequence ID" value="MCF7221318.1"/>
    <property type="molecule type" value="Genomic_DNA"/>
</dbReference>
<dbReference type="SUPFAM" id="SSF53756">
    <property type="entry name" value="UDP-Glycosyltransferase/glycogen phosphorylase"/>
    <property type="match status" value="1"/>
</dbReference>
<reference evidence="4 5" key="2">
    <citation type="submission" date="2022-01" db="EMBL/GenBank/DDBJ databases">
        <title>Lysobacter chinensis sp. nov., a bacterium isolated from cow dung compost.</title>
        <authorList>
            <person name="Liu Y."/>
        </authorList>
    </citation>
    <scope>NUCLEOTIDE SEQUENCE [LARGE SCALE GENOMIC DNA]</scope>
    <source>
        <strain evidence="4 5">TLK-CK17</strain>
    </source>
</reference>
<dbReference type="InterPro" id="IPR055259">
    <property type="entry name" value="YkvP/CgeB_Glyco_trans-like"/>
</dbReference>
<feature type="region of interest" description="Disordered" evidence="2">
    <location>
        <begin position="1"/>
        <end position="25"/>
    </location>
</feature>
<dbReference type="Pfam" id="PF13692">
    <property type="entry name" value="Glyco_trans_1_4"/>
    <property type="match status" value="1"/>
</dbReference>
<comment type="caution">
    <text evidence="4">The sequence shown here is derived from an EMBL/GenBank/DDBJ whole genome shotgun (WGS) entry which is preliminary data.</text>
</comment>
<gene>
    <name evidence="4" type="ORF">L3V18_05870</name>
</gene>
<dbReference type="GO" id="GO:0016757">
    <property type="term" value="F:glycosyltransferase activity"/>
    <property type="evidence" value="ECO:0007669"/>
    <property type="project" value="UniProtKB-KW"/>
</dbReference>
<keyword evidence="4" id="KW-0328">Glycosyltransferase</keyword>
<evidence type="ECO:0000313" key="5">
    <source>
        <dbReference type="Proteomes" id="UP001430796"/>
    </source>
</evidence>
<dbReference type="PANTHER" id="PTHR12526">
    <property type="entry name" value="GLYCOSYLTRANSFERASE"/>
    <property type="match status" value="1"/>
</dbReference>
<evidence type="ECO:0000256" key="2">
    <source>
        <dbReference type="SAM" id="MobiDB-lite"/>
    </source>
</evidence>
<dbReference type="RefSeq" id="WP_237053761.1">
    <property type="nucleotide sequence ID" value="NZ_JAKJPO010000003.1"/>
</dbReference>
<accession>A0ABS9HRM6</accession>
<dbReference type="Proteomes" id="UP001430796">
    <property type="component" value="Unassembled WGS sequence"/>
</dbReference>
<feature type="coiled-coil region" evidence="1">
    <location>
        <begin position="29"/>
        <end position="67"/>
    </location>
</feature>
<protein>
    <submittedName>
        <fullName evidence="4">Glycosyltransferase</fullName>
        <ecNumber evidence="4">2.4.-.-</ecNumber>
    </submittedName>
</protein>
<dbReference type="CDD" id="cd03801">
    <property type="entry name" value="GT4_PimA-like"/>
    <property type="match status" value="1"/>
</dbReference>
<keyword evidence="4" id="KW-0808">Transferase</keyword>
<evidence type="ECO:0000259" key="3">
    <source>
        <dbReference type="Pfam" id="PF13524"/>
    </source>
</evidence>
<evidence type="ECO:0000256" key="1">
    <source>
        <dbReference type="SAM" id="Coils"/>
    </source>
</evidence>
<name>A0ABS9HRM6_9GAMM</name>